<gene>
    <name evidence="12" type="ORF">ADUPG1_007049</name>
</gene>
<evidence type="ECO:0000256" key="10">
    <source>
        <dbReference type="ARBA" id="ARBA00023004"/>
    </source>
</evidence>
<dbReference type="NCBIfam" id="TIGR01224">
    <property type="entry name" value="hutI"/>
    <property type="match status" value="1"/>
</dbReference>
<dbReference type="PANTHER" id="PTHR42752">
    <property type="entry name" value="IMIDAZOLONEPROPIONASE"/>
    <property type="match status" value="1"/>
</dbReference>
<accession>A0ABQ5KKI8</accession>
<keyword evidence="13" id="KW-1185">Reference proteome</keyword>
<organism evidence="12 13">
    <name type="scientific">Aduncisulcus paluster</name>
    <dbReference type="NCBI Taxonomy" id="2918883"/>
    <lineage>
        <taxon>Eukaryota</taxon>
        <taxon>Metamonada</taxon>
        <taxon>Carpediemonas-like organisms</taxon>
        <taxon>Aduncisulcus</taxon>
    </lineage>
</organism>
<dbReference type="SUPFAM" id="SSF51556">
    <property type="entry name" value="Metallo-dependent hydrolases"/>
    <property type="match status" value="1"/>
</dbReference>
<dbReference type="InterPro" id="IPR005920">
    <property type="entry name" value="HutI"/>
</dbReference>
<evidence type="ECO:0000256" key="3">
    <source>
        <dbReference type="ARBA" id="ARBA00008002"/>
    </source>
</evidence>
<comment type="pathway">
    <text evidence="2">Amino-acid degradation; L-histidine degradation into L-glutamate; N-formimidoyl-L-glutamate from L-histidine: step 3/3.</text>
</comment>
<dbReference type="InterPro" id="IPR011059">
    <property type="entry name" value="Metal-dep_hydrolase_composite"/>
</dbReference>
<dbReference type="EC" id="3.5.2.7" evidence="4"/>
<evidence type="ECO:0000259" key="11">
    <source>
        <dbReference type="Pfam" id="PF01979"/>
    </source>
</evidence>
<keyword evidence="10" id="KW-0408">Iron</keyword>
<comment type="similarity">
    <text evidence="3">Belongs to the metallo-dependent hydrolases superfamily. HutI family.</text>
</comment>
<dbReference type="PANTHER" id="PTHR42752:SF1">
    <property type="entry name" value="IMIDAZOLONEPROPIONASE-RELATED"/>
    <property type="match status" value="1"/>
</dbReference>
<evidence type="ECO:0000313" key="13">
    <source>
        <dbReference type="Proteomes" id="UP001057375"/>
    </source>
</evidence>
<evidence type="ECO:0000313" key="12">
    <source>
        <dbReference type="EMBL" id="GKT33023.1"/>
    </source>
</evidence>
<keyword evidence="6" id="KW-0479">Metal-binding</keyword>
<reference evidence="12" key="1">
    <citation type="submission" date="2022-03" db="EMBL/GenBank/DDBJ databases">
        <title>Draft genome sequence of Aduncisulcus paluster, a free-living microaerophilic Fornicata.</title>
        <authorList>
            <person name="Yuyama I."/>
            <person name="Kume K."/>
            <person name="Tamura T."/>
            <person name="Inagaki Y."/>
            <person name="Hashimoto T."/>
        </authorList>
    </citation>
    <scope>NUCLEOTIDE SEQUENCE</scope>
    <source>
        <strain evidence="12">NY0171</strain>
    </source>
</reference>
<comment type="catalytic activity">
    <reaction evidence="1">
        <text>4-imidazolone-5-propanoate + H2O = N-formimidoyl-L-glutamate</text>
        <dbReference type="Rhea" id="RHEA:23660"/>
        <dbReference type="ChEBI" id="CHEBI:15377"/>
        <dbReference type="ChEBI" id="CHEBI:58928"/>
        <dbReference type="ChEBI" id="CHEBI:77893"/>
        <dbReference type="EC" id="3.5.2.7"/>
    </reaction>
</comment>
<dbReference type="EMBL" id="BQXS01010118">
    <property type="protein sequence ID" value="GKT33023.1"/>
    <property type="molecule type" value="Genomic_DNA"/>
</dbReference>
<evidence type="ECO:0000256" key="5">
    <source>
        <dbReference type="ARBA" id="ARBA00013406"/>
    </source>
</evidence>
<evidence type="ECO:0000256" key="6">
    <source>
        <dbReference type="ARBA" id="ARBA00022723"/>
    </source>
</evidence>
<dbReference type="Gene3D" id="3.20.20.140">
    <property type="entry name" value="Metal-dependent hydrolases"/>
    <property type="match status" value="1"/>
</dbReference>
<dbReference type="SUPFAM" id="SSF51338">
    <property type="entry name" value="Composite domain of metallo-dependent hydrolases"/>
    <property type="match status" value="1"/>
</dbReference>
<evidence type="ECO:0000256" key="2">
    <source>
        <dbReference type="ARBA" id="ARBA00004758"/>
    </source>
</evidence>
<dbReference type="InterPro" id="IPR032466">
    <property type="entry name" value="Metal_Hydrolase"/>
</dbReference>
<evidence type="ECO:0000256" key="4">
    <source>
        <dbReference type="ARBA" id="ARBA00012864"/>
    </source>
</evidence>
<keyword evidence="8" id="KW-0369">Histidine metabolism</keyword>
<evidence type="ECO:0000256" key="8">
    <source>
        <dbReference type="ARBA" id="ARBA00022808"/>
    </source>
</evidence>
<dbReference type="Gene3D" id="2.30.40.10">
    <property type="entry name" value="Urease, subunit C, domain 1"/>
    <property type="match status" value="1"/>
</dbReference>
<dbReference type="Proteomes" id="UP001057375">
    <property type="component" value="Unassembled WGS sequence"/>
</dbReference>
<sequence>MKLLIKNAKQLVQVVDKKQPFVCGDDMNNIAVIENGYMVVADGRIEFVGTASSFRAKYPEEMDFDIFDASDKIIMPGLVDCHTHPIWDGDRSKEMSMKLRGATYMEVHEMGGGIGFTVRHTHSASDEKLKALLKKRLDQMLSLGTTLAEIKTGYGLIEEEEIRQLRLMKEVCDEHDIDVVGTYLGAHSVPVGETADSATEKIVTSTIPKIKNLQEKGEILPSIMVDVFCEKGIFELEHSKRILQAGKDHGMLINFHGDELNYTKSGELAGELGARAMSHCEKVSPKGIEMMAKVHTSAVVLPTTSYMLRLEHAPARALISGGVPLAIATDHNAGQPTLSLPLTLHQACVFYKMSCEEALMSGTINAAWAIGKSETHGSLEEGKVADFLVLEAPCWESLIVQWGMDQFLPIKQVFKSGKCVRTK</sequence>
<evidence type="ECO:0000256" key="9">
    <source>
        <dbReference type="ARBA" id="ARBA00022833"/>
    </source>
</evidence>
<name>A0ABQ5KKI8_9EUKA</name>
<keyword evidence="9" id="KW-0862">Zinc</keyword>
<evidence type="ECO:0000256" key="1">
    <source>
        <dbReference type="ARBA" id="ARBA00000853"/>
    </source>
</evidence>
<keyword evidence="7" id="KW-0378">Hydrolase</keyword>
<dbReference type="Pfam" id="PF01979">
    <property type="entry name" value="Amidohydro_1"/>
    <property type="match status" value="1"/>
</dbReference>
<evidence type="ECO:0000256" key="7">
    <source>
        <dbReference type="ARBA" id="ARBA00022801"/>
    </source>
</evidence>
<protein>
    <recommendedName>
        <fullName evidence="5">Probable imidazolonepropionase</fullName>
        <ecNumber evidence="4">3.5.2.7</ecNumber>
    </recommendedName>
</protein>
<feature type="domain" description="Amidohydrolase-related" evidence="11">
    <location>
        <begin position="73"/>
        <end position="418"/>
    </location>
</feature>
<proteinExistence type="inferred from homology"/>
<comment type="caution">
    <text evidence="12">The sequence shown here is derived from an EMBL/GenBank/DDBJ whole genome shotgun (WGS) entry which is preliminary data.</text>
</comment>
<dbReference type="InterPro" id="IPR006680">
    <property type="entry name" value="Amidohydro-rel"/>
</dbReference>